<proteinExistence type="predicted"/>
<dbReference type="InterPro" id="IPR028027">
    <property type="entry name" value="SPMAP1"/>
</dbReference>
<evidence type="ECO:0000313" key="3">
    <source>
        <dbReference type="EMBL" id="VTJ55309.1"/>
    </source>
</evidence>
<feature type="region of interest" description="Disordered" evidence="1">
    <location>
        <begin position="116"/>
        <end position="142"/>
    </location>
</feature>
<dbReference type="Pfam" id="PF15075">
    <property type="entry name" value="SPMAP1-like"/>
    <property type="match status" value="2"/>
</dbReference>
<dbReference type="AlphaFoldDB" id="A0A5E4AEQ3"/>
<name>A0A5E4AEQ3_MARMO</name>
<evidence type="ECO:0000313" key="2">
    <source>
        <dbReference type="EMBL" id="KAF7468924.1"/>
    </source>
</evidence>
<dbReference type="Proteomes" id="UP000662637">
    <property type="component" value="Unassembled WGS sequence"/>
</dbReference>
<reference evidence="2" key="2">
    <citation type="submission" date="2020-08" db="EMBL/GenBank/DDBJ databases">
        <authorList>
            <person name="Shumante A."/>
            <person name="Zimin A.V."/>
            <person name="Puiu D."/>
            <person name="Salzberg S.L."/>
        </authorList>
    </citation>
    <scope>NUCLEOTIDE SEQUENCE</scope>
    <source>
        <strain evidence="2">WC2-LM</strain>
        <tissue evidence="2">Liver</tissue>
    </source>
</reference>
<sequence>MRRATPIKGPHLHQKDPQESTEVGMAHFYECPLRLEKGFILDGVAVSTVARAYGYTRPKLWSAIPPYNAQQDYHTRRYFQSHVVPPILRKTQQPRGGLRFHLWACASQLVREVDKGKAGTERELAELTGPSPSPEPQDGLISGHSIQQVTGHDHYNVDLKPATGFNGRFGYRRNTPSLRHHTSVFGEITQFPLF</sequence>
<dbReference type="PANTHER" id="PTHR34221:SF2">
    <property type="entry name" value="RIKEN CDNA 1700001P01 GENE"/>
    <property type="match status" value="1"/>
</dbReference>
<evidence type="ECO:0000313" key="4">
    <source>
        <dbReference type="Proteomes" id="UP000335636"/>
    </source>
</evidence>
<gene>
    <name evidence="2" type="ORF">GHT09_020200</name>
    <name evidence="3" type="ORF">MONAX_5E020750</name>
</gene>
<dbReference type="Proteomes" id="UP000335636">
    <property type="component" value="Unassembled WGS sequence"/>
</dbReference>
<protein>
    <submittedName>
        <fullName evidence="3">Uncharacterized protein</fullName>
    </submittedName>
</protein>
<evidence type="ECO:0000256" key="1">
    <source>
        <dbReference type="SAM" id="MobiDB-lite"/>
    </source>
</evidence>
<feature type="compositionally biased region" description="Basic and acidic residues" evidence="1">
    <location>
        <begin position="116"/>
        <end position="125"/>
    </location>
</feature>
<dbReference type="PANTHER" id="PTHR34221">
    <property type="entry name" value="HYPOTHETICAL PROTEIN LOC691189"/>
    <property type="match status" value="1"/>
</dbReference>
<dbReference type="EMBL" id="WJEC01007707">
    <property type="protein sequence ID" value="KAF7468924.1"/>
    <property type="molecule type" value="Genomic_DNA"/>
</dbReference>
<keyword evidence="4" id="KW-1185">Reference proteome</keyword>
<dbReference type="EMBL" id="CABDUW010000049">
    <property type="protein sequence ID" value="VTJ55309.1"/>
    <property type="molecule type" value="Genomic_DNA"/>
</dbReference>
<accession>A0A5E4AEQ3</accession>
<organism evidence="3 4">
    <name type="scientific">Marmota monax</name>
    <name type="common">Woodchuck</name>
    <dbReference type="NCBI Taxonomy" id="9995"/>
    <lineage>
        <taxon>Eukaryota</taxon>
        <taxon>Metazoa</taxon>
        <taxon>Chordata</taxon>
        <taxon>Craniata</taxon>
        <taxon>Vertebrata</taxon>
        <taxon>Euteleostomi</taxon>
        <taxon>Mammalia</taxon>
        <taxon>Eutheria</taxon>
        <taxon>Euarchontoglires</taxon>
        <taxon>Glires</taxon>
        <taxon>Rodentia</taxon>
        <taxon>Sciuromorpha</taxon>
        <taxon>Sciuridae</taxon>
        <taxon>Xerinae</taxon>
        <taxon>Marmotini</taxon>
        <taxon>Marmota</taxon>
    </lineage>
</organism>
<reference evidence="3 4" key="1">
    <citation type="submission" date="2019-04" db="EMBL/GenBank/DDBJ databases">
        <authorList>
            <person name="Alioto T."/>
            <person name="Alioto T."/>
        </authorList>
    </citation>
    <scope>NUCLEOTIDE SEQUENCE [LARGE SCALE GENOMIC DNA]</scope>
</reference>